<gene>
    <name evidence="2" type="ORF">C7451_11839</name>
</gene>
<feature type="domain" description="RES" evidence="1">
    <location>
        <begin position="2"/>
        <end position="133"/>
    </location>
</feature>
<organism evidence="2 3">
    <name type="scientific">Blastomonas natatoria</name>
    <dbReference type="NCBI Taxonomy" id="34015"/>
    <lineage>
        <taxon>Bacteria</taxon>
        <taxon>Pseudomonadati</taxon>
        <taxon>Pseudomonadota</taxon>
        <taxon>Alphaproteobacteria</taxon>
        <taxon>Sphingomonadales</taxon>
        <taxon>Sphingomonadaceae</taxon>
        <taxon>Blastomonas</taxon>
    </lineage>
</organism>
<dbReference type="EMBL" id="QJJM01000018">
    <property type="protein sequence ID" value="PXW68316.1"/>
    <property type="molecule type" value="Genomic_DNA"/>
</dbReference>
<comment type="caution">
    <text evidence="2">The sequence shown here is derived from an EMBL/GenBank/DDBJ whole genome shotgun (WGS) entry which is preliminary data.</text>
</comment>
<evidence type="ECO:0000259" key="1">
    <source>
        <dbReference type="SMART" id="SM00953"/>
    </source>
</evidence>
<evidence type="ECO:0000313" key="2">
    <source>
        <dbReference type="EMBL" id="PXW68316.1"/>
    </source>
</evidence>
<name>A0A2V3UQ69_9SPHN</name>
<reference evidence="2 3" key="1">
    <citation type="submission" date="2018-05" db="EMBL/GenBank/DDBJ databases">
        <title>Genomic Encyclopedia of Type Strains, Phase IV (KMG-IV): sequencing the most valuable type-strain genomes for metagenomic binning, comparative biology and taxonomic classification.</title>
        <authorList>
            <person name="Goeker M."/>
        </authorList>
    </citation>
    <scope>NUCLEOTIDE SEQUENCE [LARGE SCALE GENOMIC DNA]</scope>
    <source>
        <strain evidence="2 3">DSM 3183</strain>
    </source>
</reference>
<dbReference type="Proteomes" id="UP000248014">
    <property type="component" value="Unassembled WGS sequence"/>
</dbReference>
<accession>A0A2V3UQ69</accession>
<keyword evidence="3" id="KW-1185">Reference proteome</keyword>
<dbReference type="InterPro" id="IPR014914">
    <property type="entry name" value="RES_dom"/>
</dbReference>
<dbReference type="SMART" id="SM00953">
    <property type="entry name" value="RES"/>
    <property type="match status" value="1"/>
</dbReference>
<dbReference type="AlphaFoldDB" id="A0A2V3UQ69"/>
<protein>
    <submittedName>
        <fullName evidence="2">RES domain-containing protein</fullName>
    </submittedName>
</protein>
<evidence type="ECO:0000313" key="3">
    <source>
        <dbReference type="Proteomes" id="UP000248014"/>
    </source>
</evidence>
<dbReference type="Pfam" id="PF08808">
    <property type="entry name" value="RES"/>
    <property type="match status" value="1"/>
</dbReference>
<proteinExistence type="predicted"/>
<sequence>MYGGRFNRPSTACFYTSLRLETAWLEAQQGFAFKAQPMTLSSYRIDCSDILDLTTDEGLAAALVTRAELACAWEVLAADRKPVPTWELADRLIEAGCAGIIVPSFAARAGERDINLVLWRWTRDKPHKVTVVDDDNRLPKDRSSWQ</sequence>